<dbReference type="Proteomes" id="UP001285908">
    <property type="component" value="Unassembled WGS sequence"/>
</dbReference>
<gene>
    <name evidence="1" type="ORF">B0T23DRAFT_384870</name>
</gene>
<comment type="caution">
    <text evidence="1">The sequence shown here is derived from an EMBL/GenBank/DDBJ whole genome shotgun (WGS) entry which is preliminary data.</text>
</comment>
<dbReference type="EMBL" id="JAULSX010000006">
    <property type="protein sequence ID" value="KAK3489178.1"/>
    <property type="molecule type" value="Genomic_DNA"/>
</dbReference>
<keyword evidence="2" id="KW-1185">Reference proteome</keyword>
<dbReference type="AlphaFoldDB" id="A0AAJ0MPN7"/>
<evidence type="ECO:0000313" key="1">
    <source>
        <dbReference type="EMBL" id="KAK3489178.1"/>
    </source>
</evidence>
<name>A0AAJ0MPN7_9PEZI</name>
<dbReference type="RefSeq" id="XP_062690885.1">
    <property type="nucleotide sequence ID" value="XM_062837498.1"/>
</dbReference>
<accession>A0AAJ0MPN7</accession>
<organism evidence="1 2">
    <name type="scientific">Neurospora hispaniola</name>
    <dbReference type="NCBI Taxonomy" id="588809"/>
    <lineage>
        <taxon>Eukaryota</taxon>
        <taxon>Fungi</taxon>
        <taxon>Dikarya</taxon>
        <taxon>Ascomycota</taxon>
        <taxon>Pezizomycotina</taxon>
        <taxon>Sordariomycetes</taxon>
        <taxon>Sordariomycetidae</taxon>
        <taxon>Sordariales</taxon>
        <taxon>Sordariaceae</taxon>
        <taxon>Neurospora</taxon>
    </lineage>
</organism>
<dbReference type="GeneID" id="87875120"/>
<reference evidence="1 2" key="1">
    <citation type="journal article" date="2023" name="Mol. Phylogenet. Evol.">
        <title>Genome-scale phylogeny and comparative genomics of the fungal order Sordariales.</title>
        <authorList>
            <person name="Hensen N."/>
            <person name="Bonometti L."/>
            <person name="Westerberg I."/>
            <person name="Brannstrom I.O."/>
            <person name="Guillou S."/>
            <person name="Cros-Aarteil S."/>
            <person name="Calhoun S."/>
            <person name="Haridas S."/>
            <person name="Kuo A."/>
            <person name="Mondo S."/>
            <person name="Pangilinan J."/>
            <person name="Riley R."/>
            <person name="LaButti K."/>
            <person name="Andreopoulos B."/>
            <person name="Lipzen A."/>
            <person name="Chen C."/>
            <person name="Yan M."/>
            <person name="Daum C."/>
            <person name="Ng V."/>
            <person name="Clum A."/>
            <person name="Steindorff A."/>
            <person name="Ohm R.A."/>
            <person name="Martin F."/>
            <person name="Silar P."/>
            <person name="Natvig D.O."/>
            <person name="Lalanne C."/>
            <person name="Gautier V."/>
            <person name="Ament-Velasquez S.L."/>
            <person name="Kruys A."/>
            <person name="Hutchinson M.I."/>
            <person name="Powell A.J."/>
            <person name="Barry K."/>
            <person name="Miller A.N."/>
            <person name="Grigoriev I.V."/>
            <person name="Debuchy R."/>
            <person name="Gladieux P."/>
            <person name="Hiltunen Thoren M."/>
            <person name="Johannesson H."/>
        </authorList>
    </citation>
    <scope>NUCLEOTIDE SEQUENCE [LARGE SCALE GENOMIC DNA]</scope>
    <source>
        <strain evidence="1 2">FGSC 10403</strain>
    </source>
</reference>
<proteinExistence type="predicted"/>
<protein>
    <submittedName>
        <fullName evidence="1">Uncharacterized protein</fullName>
    </submittedName>
</protein>
<evidence type="ECO:0000313" key="2">
    <source>
        <dbReference type="Proteomes" id="UP001285908"/>
    </source>
</evidence>
<sequence>MLGLARMTCSGVGMACSPMTSHCLCDEPFLPLVIVLHDDRVWSFARRHGNTRYGSECDGEFDVNRQTRRERD</sequence>